<dbReference type="GO" id="GO:0008270">
    <property type="term" value="F:zinc ion binding"/>
    <property type="evidence" value="ECO:0007669"/>
    <property type="project" value="UniProtKB-KW"/>
</dbReference>
<comment type="caution">
    <text evidence="4">The sequence shown here is derived from an EMBL/GenBank/DDBJ whole genome shotgun (WGS) entry which is preliminary data.</text>
</comment>
<dbReference type="GO" id="GO:0003676">
    <property type="term" value="F:nucleic acid binding"/>
    <property type="evidence" value="ECO:0007669"/>
    <property type="project" value="InterPro"/>
</dbReference>
<dbReference type="AlphaFoldDB" id="A0AAE0AXZ2"/>
<feature type="domain" description="CCHC-type" evidence="3">
    <location>
        <begin position="206"/>
        <end position="221"/>
    </location>
</feature>
<protein>
    <recommendedName>
        <fullName evidence="3">CCHC-type domain-containing protein</fullName>
    </recommendedName>
</protein>
<sequence>MKNLSEMFVFSTQQSLINSTSNESGKDLDNSMNVGSGIGLETNCNAKRSRADHDVLGRHDVGADYRETENMGSFKSKLMNMSTPNSWFVLGLKEQLQKPWANALILKNMGRSHTLNFMLSKLSLKWSLIRHWQLIDLGDGYFVARFQMKEDLDYVLTKGLWVIANQYLPVQRWKPNFVPGEDIIQSILNIDDRPIRVEYEILGLTCFKCGRYGHSKEQCREGLVEPIVEETATNDSNVDNVKKDDSPYGPWLLVSYGKQGNRNPNWRYGRIGNGNTSTVNRNGVNGKLGDNNLSRKKDDAYLDSRSSKQGEKLGRAYSQLSIKNTKKIDKVGCSDSIRSKLTSKQGVAGSSKGTNGSKGKKSSHKTTSQCRVNDEVEDTNVLQQSHKEVAKFEAKIFLSKATNDGYGNKTKVPIDDRFDVVASELEEAMAVITD</sequence>
<proteinExistence type="predicted"/>
<feature type="compositionally biased region" description="Polar residues" evidence="2">
    <location>
        <begin position="273"/>
        <end position="283"/>
    </location>
</feature>
<accession>A0AAE0AXZ2</accession>
<dbReference type="PANTHER" id="PTHR31286">
    <property type="entry name" value="GLYCINE-RICH CELL WALL STRUCTURAL PROTEIN 1.8-LIKE"/>
    <property type="match status" value="1"/>
</dbReference>
<keyword evidence="1" id="KW-0863">Zinc-finger</keyword>
<feature type="compositionally biased region" description="Basic and acidic residues" evidence="2">
    <location>
        <begin position="293"/>
        <end position="314"/>
    </location>
</feature>
<organism evidence="4 5">
    <name type="scientific">Dipteronia sinensis</name>
    <dbReference type="NCBI Taxonomy" id="43782"/>
    <lineage>
        <taxon>Eukaryota</taxon>
        <taxon>Viridiplantae</taxon>
        <taxon>Streptophyta</taxon>
        <taxon>Embryophyta</taxon>
        <taxon>Tracheophyta</taxon>
        <taxon>Spermatophyta</taxon>
        <taxon>Magnoliopsida</taxon>
        <taxon>eudicotyledons</taxon>
        <taxon>Gunneridae</taxon>
        <taxon>Pentapetalae</taxon>
        <taxon>rosids</taxon>
        <taxon>malvids</taxon>
        <taxon>Sapindales</taxon>
        <taxon>Sapindaceae</taxon>
        <taxon>Hippocastanoideae</taxon>
        <taxon>Acereae</taxon>
        <taxon>Dipteronia</taxon>
    </lineage>
</organism>
<feature type="region of interest" description="Disordered" evidence="2">
    <location>
        <begin position="342"/>
        <end position="372"/>
    </location>
</feature>
<keyword evidence="5" id="KW-1185">Reference proteome</keyword>
<dbReference type="EMBL" id="JANJYJ010000002">
    <property type="protein sequence ID" value="KAK3225795.1"/>
    <property type="molecule type" value="Genomic_DNA"/>
</dbReference>
<evidence type="ECO:0000313" key="4">
    <source>
        <dbReference type="EMBL" id="KAK3225795.1"/>
    </source>
</evidence>
<evidence type="ECO:0000256" key="2">
    <source>
        <dbReference type="SAM" id="MobiDB-lite"/>
    </source>
</evidence>
<dbReference type="Proteomes" id="UP001281410">
    <property type="component" value="Unassembled WGS sequence"/>
</dbReference>
<dbReference type="Pfam" id="PF14111">
    <property type="entry name" value="DUF4283"/>
    <property type="match status" value="1"/>
</dbReference>
<dbReference type="PANTHER" id="PTHR31286:SF99">
    <property type="entry name" value="DUF4283 DOMAIN-CONTAINING PROTEIN"/>
    <property type="match status" value="1"/>
</dbReference>
<gene>
    <name evidence="4" type="ORF">Dsin_005657</name>
</gene>
<dbReference type="PROSITE" id="PS50158">
    <property type="entry name" value="ZF_CCHC"/>
    <property type="match status" value="1"/>
</dbReference>
<evidence type="ECO:0000259" key="3">
    <source>
        <dbReference type="PROSITE" id="PS50158"/>
    </source>
</evidence>
<feature type="region of interest" description="Disordered" evidence="2">
    <location>
        <begin position="272"/>
        <end position="315"/>
    </location>
</feature>
<keyword evidence="1" id="KW-0862">Zinc</keyword>
<reference evidence="4" key="1">
    <citation type="journal article" date="2023" name="Plant J.">
        <title>Genome sequences and population genomics provide insights into the demographic history, inbreeding, and mutation load of two 'living fossil' tree species of Dipteronia.</title>
        <authorList>
            <person name="Feng Y."/>
            <person name="Comes H.P."/>
            <person name="Chen J."/>
            <person name="Zhu S."/>
            <person name="Lu R."/>
            <person name="Zhang X."/>
            <person name="Li P."/>
            <person name="Qiu J."/>
            <person name="Olsen K.M."/>
            <person name="Qiu Y."/>
        </authorList>
    </citation>
    <scope>NUCLEOTIDE SEQUENCE</scope>
    <source>
        <strain evidence="4">NBL</strain>
    </source>
</reference>
<keyword evidence="1" id="KW-0479">Metal-binding</keyword>
<evidence type="ECO:0000313" key="5">
    <source>
        <dbReference type="Proteomes" id="UP001281410"/>
    </source>
</evidence>
<dbReference type="InterPro" id="IPR040256">
    <property type="entry name" value="At4g02000-like"/>
</dbReference>
<dbReference type="InterPro" id="IPR001878">
    <property type="entry name" value="Znf_CCHC"/>
</dbReference>
<evidence type="ECO:0000256" key="1">
    <source>
        <dbReference type="PROSITE-ProRule" id="PRU00047"/>
    </source>
</evidence>
<dbReference type="InterPro" id="IPR025558">
    <property type="entry name" value="DUF4283"/>
</dbReference>
<name>A0AAE0AXZ2_9ROSI</name>